<dbReference type="PANTHER" id="PTHR20883:SF19">
    <property type="entry name" value="MULTIFUNCTIONAL DIOXYGENASE AUSE"/>
    <property type="match status" value="1"/>
</dbReference>
<protein>
    <recommendedName>
        <fullName evidence="5">Mitomycin antibiotic biosynthesis protein</fullName>
    </recommendedName>
</protein>
<reference evidence="4" key="1">
    <citation type="journal article" date="2016" name="ISME J.">
        <title>Functional metagenomic screen reveals new and diverse microbial rhodopsins.</title>
        <authorList>
            <person name="Pushkarev A."/>
            <person name="Beja O."/>
        </authorList>
    </citation>
    <scope>NUCLEOTIDE SEQUENCE</scope>
</reference>
<organism evidence="4">
    <name type="scientific">uncultured bacterium EIL68H05</name>
    <dbReference type="NCBI Taxonomy" id="1768205"/>
    <lineage>
        <taxon>Bacteria</taxon>
        <taxon>environmental samples</taxon>
    </lineage>
</organism>
<dbReference type="EMBL" id="KT201082">
    <property type="protein sequence ID" value="ALS55918.1"/>
    <property type="molecule type" value="Genomic_DNA"/>
</dbReference>
<dbReference type="PANTHER" id="PTHR20883">
    <property type="entry name" value="PHYTANOYL-COA DIOXYGENASE DOMAIN CONTAINING 1"/>
    <property type="match status" value="1"/>
</dbReference>
<evidence type="ECO:0000256" key="1">
    <source>
        <dbReference type="ARBA" id="ARBA00022723"/>
    </source>
</evidence>
<dbReference type="SUPFAM" id="SSF51197">
    <property type="entry name" value="Clavaminate synthase-like"/>
    <property type="match status" value="1"/>
</dbReference>
<evidence type="ECO:0000313" key="4">
    <source>
        <dbReference type="EMBL" id="ALS55918.1"/>
    </source>
</evidence>
<sequence>MADLKHLSSDTSADNIIEVLHDDAGVIIDNVLDSEFLEALNNELDPFLSHDNFGRDEFTGFKTKRIGALIARSEKCRELALDPLINESAKNFLQPYCDGLQLHFTSAVSIGPGESPQILHRDRGIWGGHLPRKVEPLFSTIWAASKFTKENGATQIVPGSHKWDKDRLPKQDEIAYAEMEAGSVLIYTGTVLHGGGENITQDEIRTGVFLHYAVNWIRQEENQYLSCPPEIAKSLSPELRSLIGYSKGGYILGFYSDPYDDSAKYESVSPENMFGDSFDKFSNLPDPKDLVNKSIKSNQ</sequence>
<keyword evidence="1" id="KW-0479">Metal-binding</keyword>
<dbReference type="AlphaFoldDB" id="A0A0U2XBL0"/>
<dbReference type="Gene3D" id="2.60.120.620">
    <property type="entry name" value="q2cbj1_9rhob like domain"/>
    <property type="match status" value="1"/>
</dbReference>
<accession>A0A0U2XBL0</accession>
<dbReference type="GO" id="GO:0005506">
    <property type="term" value="F:iron ion binding"/>
    <property type="evidence" value="ECO:0007669"/>
    <property type="project" value="UniProtKB-ARBA"/>
</dbReference>
<proteinExistence type="predicted"/>
<dbReference type="InterPro" id="IPR008775">
    <property type="entry name" value="Phytyl_CoA_dOase-like"/>
</dbReference>
<evidence type="ECO:0000256" key="2">
    <source>
        <dbReference type="ARBA" id="ARBA00023002"/>
    </source>
</evidence>
<evidence type="ECO:0000256" key="3">
    <source>
        <dbReference type="ARBA" id="ARBA00023004"/>
    </source>
</evidence>
<dbReference type="GO" id="GO:0016706">
    <property type="term" value="F:2-oxoglutarate-dependent dioxygenase activity"/>
    <property type="evidence" value="ECO:0007669"/>
    <property type="project" value="UniProtKB-ARBA"/>
</dbReference>
<keyword evidence="3" id="KW-0408">Iron</keyword>
<name>A0A0U2XBL0_9BACT</name>
<keyword evidence="2" id="KW-0560">Oxidoreductase</keyword>
<dbReference type="Pfam" id="PF05721">
    <property type="entry name" value="PhyH"/>
    <property type="match status" value="1"/>
</dbReference>
<evidence type="ECO:0008006" key="5">
    <source>
        <dbReference type="Google" id="ProtNLM"/>
    </source>
</evidence>